<keyword evidence="3 9" id="KW-0819">tRNA processing</keyword>
<keyword evidence="2 9" id="KW-0808">Transferase</keyword>
<evidence type="ECO:0000256" key="8">
    <source>
        <dbReference type="ARBA" id="ARBA00051542"/>
    </source>
</evidence>
<feature type="region of interest" description="Interaction with tRNA" evidence="9">
    <location>
        <begin position="310"/>
        <end position="311"/>
    </location>
</feature>
<evidence type="ECO:0000259" key="11">
    <source>
        <dbReference type="Pfam" id="PF20259"/>
    </source>
</evidence>
<gene>
    <name evidence="9" type="primary">mnmA</name>
    <name evidence="12" type="ORF">NPRO_00840</name>
</gene>
<dbReference type="PANTHER" id="PTHR11933">
    <property type="entry name" value="TRNA 5-METHYLAMINOMETHYL-2-THIOURIDYLATE -METHYLTRANSFERASE"/>
    <property type="match status" value="1"/>
</dbReference>
<evidence type="ECO:0000256" key="3">
    <source>
        <dbReference type="ARBA" id="ARBA00022694"/>
    </source>
</evidence>
<feature type="domain" description="tRNA-specific 2-thiouridylase MnmA-like central" evidence="11">
    <location>
        <begin position="213"/>
        <end position="276"/>
    </location>
</feature>
<dbReference type="InterPro" id="IPR023382">
    <property type="entry name" value="MnmA-like_central_sf"/>
</dbReference>
<dbReference type="SUPFAM" id="SSF52402">
    <property type="entry name" value="Adenine nucleotide alpha hydrolases-like"/>
    <property type="match status" value="1"/>
</dbReference>
<keyword evidence="1 9" id="KW-0820">tRNA-binding</keyword>
<dbReference type="GO" id="GO:0005524">
    <property type="term" value="F:ATP binding"/>
    <property type="evidence" value="ECO:0007669"/>
    <property type="project" value="UniProtKB-KW"/>
</dbReference>
<dbReference type="GO" id="GO:0103016">
    <property type="term" value="F:tRNA-uridine 2-sulfurtransferase activity"/>
    <property type="evidence" value="ECO:0007669"/>
    <property type="project" value="UniProtKB-EC"/>
</dbReference>
<dbReference type="EC" id="2.8.1.13" evidence="9"/>
<keyword evidence="6 9" id="KW-0694">RNA-binding</keyword>
<feature type="site" description="Interaction with tRNA" evidence="9">
    <location>
        <position position="341"/>
    </location>
</feature>
<keyword evidence="5 9" id="KW-0067">ATP-binding</keyword>
<comment type="function">
    <text evidence="9">Catalyzes the 2-thiolation of uridine at the wobble position (U34) of tRNA, leading to the formation of s(2)U34.</text>
</comment>
<dbReference type="FunFam" id="3.40.50.620:FF:000115">
    <property type="entry name" value="tRNA-specific 2-thiouridylase MnmA"/>
    <property type="match status" value="1"/>
</dbReference>
<keyword evidence="9" id="KW-0963">Cytoplasm</keyword>
<evidence type="ECO:0000256" key="4">
    <source>
        <dbReference type="ARBA" id="ARBA00022741"/>
    </source>
</evidence>
<comment type="subcellular location">
    <subcellularLocation>
        <location evidence="9">Cytoplasm</location>
    </subcellularLocation>
</comment>
<dbReference type="CDD" id="cd01998">
    <property type="entry name" value="MnmA_TRMU-like"/>
    <property type="match status" value="1"/>
</dbReference>
<dbReference type="GO" id="GO:0002143">
    <property type="term" value="P:tRNA wobble position uridine thiolation"/>
    <property type="evidence" value="ECO:0007669"/>
    <property type="project" value="TreeGrafter"/>
</dbReference>
<dbReference type="GO" id="GO:0005737">
    <property type="term" value="C:cytoplasm"/>
    <property type="evidence" value="ECO:0007669"/>
    <property type="project" value="UniProtKB-SubCell"/>
</dbReference>
<evidence type="ECO:0000256" key="6">
    <source>
        <dbReference type="ARBA" id="ARBA00022884"/>
    </source>
</evidence>
<keyword evidence="4 9" id="KW-0547">Nucleotide-binding</keyword>
<dbReference type="Gene3D" id="2.40.30.10">
    <property type="entry name" value="Translation factors"/>
    <property type="match status" value="1"/>
</dbReference>
<dbReference type="InterPro" id="IPR004506">
    <property type="entry name" value="MnmA-like"/>
</dbReference>
<comment type="caution">
    <text evidence="9">Lacks conserved residue(s) required for the propagation of feature annotation.</text>
</comment>
<feature type="region of interest" description="Interaction with tRNA" evidence="9">
    <location>
        <begin position="152"/>
        <end position="154"/>
    </location>
</feature>
<dbReference type="AlphaFoldDB" id="A0A809R4P0"/>
<dbReference type="Gene3D" id="3.40.50.620">
    <property type="entry name" value="HUPs"/>
    <property type="match status" value="1"/>
</dbReference>
<dbReference type="InterPro" id="IPR046885">
    <property type="entry name" value="MnmA-like_C"/>
</dbReference>
<dbReference type="NCBIfam" id="TIGR00420">
    <property type="entry name" value="trmU"/>
    <property type="match status" value="1"/>
</dbReference>
<feature type="binding site" evidence="9">
    <location>
        <begin position="10"/>
        <end position="17"/>
    </location>
    <ligand>
        <name>ATP</name>
        <dbReference type="ChEBI" id="CHEBI:30616"/>
    </ligand>
</feature>
<proteinExistence type="inferred from homology"/>
<evidence type="ECO:0000256" key="5">
    <source>
        <dbReference type="ARBA" id="ARBA00022840"/>
    </source>
</evidence>
<dbReference type="InterPro" id="IPR014729">
    <property type="entry name" value="Rossmann-like_a/b/a_fold"/>
</dbReference>
<dbReference type="EMBL" id="AP021858">
    <property type="protein sequence ID" value="BBO22489.1"/>
    <property type="molecule type" value="Genomic_DNA"/>
</dbReference>
<feature type="active site" description="Cysteine persulfide intermediate" evidence="9">
    <location>
        <position position="203"/>
    </location>
</feature>
<evidence type="ECO:0000313" key="12">
    <source>
        <dbReference type="EMBL" id="BBO22489.1"/>
    </source>
</evidence>
<dbReference type="PANTHER" id="PTHR11933:SF5">
    <property type="entry name" value="MITOCHONDRIAL TRNA-SPECIFIC 2-THIOURIDYLASE 1"/>
    <property type="match status" value="1"/>
</dbReference>
<evidence type="ECO:0000256" key="1">
    <source>
        <dbReference type="ARBA" id="ARBA00022555"/>
    </source>
</evidence>
<evidence type="ECO:0000256" key="2">
    <source>
        <dbReference type="ARBA" id="ARBA00022679"/>
    </source>
</evidence>
<evidence type="ECO:0000256" key="7">
    <source>
        <dbReference type="ARBA" id="ARBA00023157"/>
    </source>
</evidence>
<comment type="catalytic activity">
    <reaction evidence="8 9">
        <text>S-sulfanyl-L-cysteinyl-[protein] + uridine(34) in tRNA + AH2 + ATP = 2-thiouridine(34) in tRNA + L-cysteinyl-[protein] + A + AMP + diphosphate + H(+)</text>
        <dbReference type="Rhea" id="RHEA:47032"/>
        <dbReference type="Rhea" id="RHEA-COMP:10131"/>
        <dbReference type="Rhea" id="RHEA-COMP:11726"/>
        <dbReference type="Rhea" id="RHEA-COMP:11727"/>
        <dbReference type="Rhea" id="RHEA-COMP:11728"/>
        <dbReference type="ChEBI" id="CHEBI:13193"/>
        <dbReference type="ChEBI" id="CHEBI:15378"/>
        <dbReference type="ChEBI" id="CHEBI:17499"/>
        <dbReference type="ChEBI" id="CHEBI:29950"/>
        <dbReference type="ChEBI" id="CHEBI:30616"/>
        <dbReference type="ChEBI" id="CHEBI:33019"/>
        <dbReference type="ChEBI" id="CHEBI:61963"/>
        <dbReference type="ChEBI" id="CHEBI:65315"/>
        <dbReference type="ChEBI" id="CHEBI:87170"/>
        <dbReference type="ChEBI" id="CHEBI:456215"/>
        <dbReference type="EC" id="2.8.1.13"/>
    </reaction>
</comment>
<dbReference type="Gene3D" id="2.30.30.280">
    <property type="entry name" value="Adenine nucleotide alpha hydrolases-like domains"/>
    <property type="match status" value="1"/>
</dbReference>
<reference evidence="12" key="1">
    <citation type="journal article" name="DNA Res.">
        <title>The physiological potential of anammox bacteria as revealed by their core genome structure.</title>
        <authorList>
            <person name="Okubo T."/>
            <person name="Toyoda A."/>
            <person name="Fukuhara K."/>
            <person name="Uchiyama I."/>
            <person name="Harigaya Y."/>
            <person name="Kuroiwa M."/>
            <person name="Suzuki T."/>
            <person name="Murakami Y."/>
            <person name="Suwa Y."/>
            <person name="Takami H."/>
        </authorList>
    </citation>
    <scope>NUCLEOTIDE SEQUENCE</scope>
    <source>
        <strain evidence="12">317325-2</strain>
    </source>
</reference>
<dbReference type="HAMAP" id="MF_00144">
    <property type="entry name" value="tRNA_thiouridyl_MnmA"/>
    <property type="match status" value="1"/>
</dbReference>
<comment type="similarity">
    <text evidence="9">Belongs to the MnmA/TRMU family.</text>
</comment>
<feature type="site" description="Interaction with tRNA" evidence="9">
    <location>
        <position position="129"/>
    </location>
</feature>
<keyword evidence="7" id="KW-1015">Disulfide bond</keyword>
<organism evidence="12 13">
    <name type="scientific">Candidatus Nitrosymbiomonas proteolyticus</name>
    <dbReference type="NCBI Taxonomy" id="2608984"/>
    <lineage>
        <taxon>Bacteria</taxon>
        <taxon>Bacillati</taxon>
        <taxon>Armatimonadota</taxon>
        <taxon>Armatimonadota incertae sedis</taxon>
        <taxon>Candidatus Nitrosymbiomonas</taxon>
    </lineage>
</organism>
<evidence type="ECO:0000256" key="9">
    <source>
        <dbReference type="HAMAP-Rule" id="MF_00144"/>
    </source>
</evidence>
<dbReference type="Proteomes" id="UP000662873">
    <property type="component" value="Chromosome"/>
</dbReference>
<protein>
    <recommendedName>
        <fullName evidence="9">tRNA-specific 2-thiouridylase MnmA</fullName>
        <ecNumber evidence="9">2.8.1.13</ecNumber>
    </recommendedName>
</protein>
<dbReference type="Pfam" id="PF03054">
    <property type="entry name" value="tRNA_Me_trans"/>
    <property type="match status" value="1"/>
</dbReference>
<feature type="domain" description="tRNA-specific 2-thiouridylase MnmA-like C-terminal" evidence="10">
    <location>
        <begin position="287"/>
        <end position="357"/>
    </location>
</feature>
<feature type="binding site" evidence="9">
    <location>
        <position position="36"/>
    </location>
    <ligand>
        <name>ATP</name>
        <dbReference type="ChEBI" id="CHEBI:30616"/>
    </ligand>
</feature>
<dbReference type="Pfam" id="PF20258">
    <property type="entry name" value="tRNA_Me_trans_C"/>
    <property type="match status" value="1"/>
</dbReference>
<dbReference type="NCBIfam" id="NF001138">
    <property type="entry name" value="PRK00143.1"/>
    <property type="match status" value="1"/>
</dbReference>
<evidence type="ECO:0000313" key="13">
    <source>
        <dbReference type="Proteomes" id="UP000662873"/>
    </source>
</evidence>
<dbReference type="GO" id="GO:0000049">
    <property type="term" value="F:tRNA binding"/>
    <property type="evidence" value="ECO:0007669"/>
    <property type="project" value="UniProtKB-KW"/>
</dbReference>
<dbReference type="InterPro" id="IPR046884">
    <property type="entry name" value="MnmA-like_central"/>
</dbReference>
<evidence type="ECO:0000259" key="10">
    <source>
        <dbReference type="Pfam" id="PF20258"/>
    </source>
</evidence>
<name>A0A809R4P0_9BACT</name>
<dbReference type="KEGG" id="npy:NPRO_00840"/>
<accession>A0A809R4P0</accession>
<feature type="active site" description="Nucleophile" evidence="9">
    <location>
        <position position="104"/>
    </location>
</feature>
<sequence length="361" mass="39988">MSPKPRVLVAMSGGVDSSVAAALMVRRGFEAIGVTMQIWQESQTDPRHSGCCSLGAVEDARRVANRIGIPHYVINFRDEFKESVIDRFVEDYLSGLTPNPCVECNRSIKFDLLLQKMKELNCDLLVTGHYARIRRTAKSGLFRLLRARGKSKDQSYVLYMLTQEQMAVTRFPMGEFSSKEKARELAFSLGLHVSDKPDSQEICFVSEAGGYREFLRKHRQEAFAEGEIVDSQGQVVGQHAGVANFTVGQRRGIGVASERPLYVLNLDPDLRRVVVGSGDDLLVRRVKFGDPVWPSGHVPSRPVSVYAKIRYNMEVRKAVLHPSAEPIIEFDEPVRAVTPGQIAVAYAGKSVLVGGRIVGPA</sequence>
<feature type="binding site" evidence="9">
    <location>
        <position position="128"/>
    </location>
    <ligand>
        <name>ATP</name>
        <dbReference type="ChEBI" id="CHEBI:30616"/>
    </ligand>
</feature>
<dbReference type="Pfam" id="PF20259">
    <property type="entry name" value="tRNA_Me_trans_M"/>
    <property type="match status" value="1"/>
</dbReference>